<keyword evidence="3 5" id="KW-1133">Transmembrane helix</keyword>
<feature type="transmembrane region" description="Helical" evidence="5">
    <location>
        <begin position="382"/>
        <end position="400"/>
    </location>
</feature>
<dbReference type="GO" id="GO:0015171">
    <property type="term" value="F:amino acid transmembrane transporter activity"/>
    <property type="evidence" value="ECO:0007669"/>
    <property type="project" value="TreeGrafter"/>
</dbReference>
<feature type="domain" description="Amino acid permease/ SLC12A" evidence="6">
    <location>
        <begin position="126"/>
        <end position="514"/>
    </location>
</feature>
<evidence type="ECO:0000259" key="6">
    <source>
        <dbReference type="Pfam" id="PF00324"/>
    </source>
</evidence>
<feature type="transmembrane region" description="Helical" evidence="5">
    <location>
        <begin position="181"/>
        <end position="199"/>
    </location>
</feature>
<keyword evidence="4 5" id="KW-0472">Membrane</keyword>
<evidence type="ECO:0000313" key="7">
    <source>
        <dbReference type="EMBL" id="CAH0024858.1"/>
    </source>
</evidence>
<dbReference type="PIRSF" id="PIRSF006060">
    <property type="entry name" value="AA_transporter"/>
    <property type="match status" value="1"/>
</dbReference>
<keyword evidence="2 5" id="KW-0812">Transmembrane</keyword>
<sequence length="582" mass="64415">MAPAQAEAFKKEADVNCSESIRNGESDLRGATINDGTVDQVTALELSINHRRLNARQIQLTSIAGSIGAALFVAIGSGLTGGPLALLLAFIFWATVVFSVAKCRKRSPYLMKRLGIWFLTKSEIEYEIVTQYPLDGSFIRLAGHMVDPALGVAFAQTSYVIFECTIINSLVQVWGYDQSPAILITISIVLYMAINIYLWLALGKILLATGLLLFTFIAMLGGNPLNDRFGFRHWKDPGPWKGETAGEQLMSFVNGVNVAGFVMAGPEYISMIAGEAKDPRRTIPRAFNTIMYRLVFFFIGGALAVGHSLTGGADTYAGASPYVIAAARLKIPVLPSIITAALITSIVSAGNAYTFNASRSLHALALEGQAPKFLRKLNKHGVPYMAVIVVMVLACLSYLALSSGTAKVLNWILNFCTAATMLNWAVMSFTYIRFHHAMKAQNIDKKSFLPVVSRLQPYAGYWAFFWSFFFLWVQGYAVFLDGKWEVATFVFNYGIIGLATIIAIFWKIFKRTKWHKSKDVDLHSGLEFFKALDEHYLQERENNPPSRFGRALEKYIKDVVDATQDVRTGGEEKGINLRVSVY</sequence>
<dbReference type="PANTHER" id="PTHR43341">
    <property type="entry name" value="AMINO ACID PERMEASE"/>
    <property type="match status" value="1"/>
</dbReference>
<dbReference type="InterPro" id="IPR050524">
    <property type="entry name" value="APC_YAT"/>
</dbReference>
<feature type="transmembrane region" description="Helical" evidence="5">
    <location>
        <begin position="489"/>
        <end position="509"/>
    </location>
</feature>
<evidence type="ECO:0000256" key="2">
    <source>
        <dbReference type="ARBA" id="ARBA00022692"/>
    </source>
</evidence>
<feature type="transmembrane region" description="Helical" evidence="5">
    <location>
        <begin position="455"/>
        <end position="477"/>
    </location>
</feature>
<reference evidence="7" key="1">
    <citation type="submission" date="2021-10" db="EMBL/GenBank/DDBJ databases">
        <authorList>
            <person name="Piombo E."/>
        </authorList>
    </citation>
    <scope>NUCLEOTIDE SEQUENCE</scope>
</reference>
<dbReference type="InterPro" id="IPR004841">
    <property type="entry name" value="AA-permease/SLC12A_dom"/>
</dbReference>
<dbReference type="GO" id="GO:0016020">
    <property type="term" value="C:membrane"/>
    <property type="evidence" value="ECO:0007669"/>
    <property type="project" value="UniProtKB-SubCell"/>
</dbReference>
<keyword evidence="8" id="KW-1185">Reference proteome</keyword>
<comment type="subcellular location">
    <subcellularLocation>
        <location evidence="1">Membrane</location>
        <topology evidence="1">Multi-pass membrane protein</topology>
    </subcellularLocation>
</comment>
<feature type="transmembrane region" description="Helical" evidence="5">
    <location>
        <begin position="85"/>
        <end position="103"/>
    </location>
</feature>
<feature type="transmembrane region" description="Helical" evidence="5">
    <location>
        <begin position="60"/>
        <end position="79"/>
    </location>
</feature>
<evidence type="ECO:0000256" key="3">
    <source>
        <dbReference type="ARBA" id="ARBA00022989"/>
    </source>
</evidence>
<evidence type="ECO:0000256" key="4">
    <source>
        <dbReference type="ARBA" id="ARBA00023136"/>
    </source>
</evidence>
<feature type="transmembrane region" description="Helical" evidence="5">
    <location>
        <begin position="412"/>
        <end position="434"/>
    </location>
</feature>
<dbReference type="Proteomes" id="UP000696573">
    <property type="component" value="Unassembled WGS sequence"/>
</dbReference>
<dbReference type="Gene3D" id="1.20.1740.10">
    <property type="entry name" value="Amino acid/polyamine transporter I"/>
    <property type="match status" value="1"/>
</dbReference>
<feature type="transmembrane region" description="Helical" evidence="5">
    <location>
        <begin position="290"/>
        <end position="313"/>
    </location>
</feature>
<dbReference type="Pfam" id="PF00324">
    <property type="entry name" value="AA_permease"/>
    <property type="match status" value="1"/>
</dbReference>
<comment type="caution">
    <text evidence="7">The sequence shown here is derived from an EMBL/GenBank/DDBJ whole genome shotgun (WGS) entry which is preliminary data.</text>
</comment>
<dbReference type="OrthoDB" id="10062876at2759"/>
<name>A0A9N9VGV3_9HYPO</name>
<evidence type="ECO:0000256" key="5">
    <source>
        <dbReference type="SAM" id="Phobius"/>
    </source>
</evidence>
<organism evidence="7 8">
    <name type="scientific">Clonostachys rhizophaga</name>
    <dbReference type="NCBI Taxonomy" id="160324"/>
    <lineage>
        <taxon>Eukaryota</taxon>
        <taxon>Fungi</taxon>
        <taxon>Dikarya</taxon>
        <taxon>Ascomycota</taxon>
        <taxon>Pezizomycotina</taxon>
        <taxon>Sordariomycetes</taxon>
        <taxon>Hypocreomycetidae</taxon>
        <taxon>Hypocreales</taxon>
        <taxon>Bionectriaceae</taxon>
        <taxon>Clonostachys</taxon>
    </lineage>
</organism>
<accession>A0A9N9VGV3</accession>
<protein>
    <recommendedName>
        <fullName evidence="6">Amino acid permease/ SLC12A domain-containing protein</fullName>
    </recommendedName>
</protein>
<gene>
    <name evidence="7" type="ORF">CRHIZ90672A_00005002</name>
</gene>
<feature type="transmembrane region" description="Helical" evidence="5">
    <location>
        <begin position="205"/>
        <end position="225"/>
    </location>
</feature>
<feature type="transmembrane region" description="Helical" evidence="5">
    <location>
        <begin position="333"/>
        <end position="353"/>
    </location>
</feature>
<evidence type="ECO:0000313" key="8">
    <source>
        <dbReference type="Proteomes" id="UP000696573"/>
    </source>
</evidence>
<dbReference type="AlphaFoldDB" id="A0A9N9VGV3"/>
<dbReference type="EMBL" id="CABFNQ020000702">
    <property type="protein sequence ID" value="CAH0024858.1"/>
    <property type="molecule type" value="Genomic_DNA"/>
</dbReference>
<dbReference type="PANTHER" id="PTHR43341:SF15">
    <property type="entry name" value="GENERAL AMINO ACID PERMEASE AGP2"/>
    <property type="match status" value="1"/>
</dbReference>
<proteinExistence type="predicted"/>
<evidence type="ECO:0000256" key="1">
    <source>
        <dbReference type="ARBA" id="ARBA00004141"/>
    </source>
</evidence>